<dbReference type="Gene3D" id="3.40.30.10">
    <property type="entry name" value="Glutaredoxin"/>
    <property type="match status" value="1"/>
</dbReference>
<gene>
    <name evidence="2" type="ORF">MNBD_ALPHA08-1135</name>
</gene>
<dbReference type="CDD" id="cd03024">
    <property type="entry name" value="DsbA_FrnE"/>
    <property type="match status" value="1"/>
</dbReference>
<reference evidence="2" key="1">
    <citation type="submission" date="2018-06" db="EMBL/GenBank/DDBJ databases">
        <authorList>
            <person name="Zhirakovskaya E."/>
        </authorList>
    </citation>
    <scope>NUCLEOTIDE SEQUENCE</scope>
</reference>
<protein>
    <submittedName>
        <fullName evidence="2">2-hydroxychromene-2-carboxylate isomerase/DsbA-like thioredoxin domain</fullName>
    </submittedName>
</protein>
<keyword evidence="2" id="KW-0413">Isomerase</keyword>
<dbReference type="PANTHER" id="PTHR13887">
    <property type="entry name" value="GLUTATHIONE S-TRANSFERASE KAPPA"/>
    <property type="match status" value="1"/>
</dbReference>
<evidence type="ECO:0000313" key="2">
    <source>
        <dbReference type="EMBL" id="VAW00147.1"/>
    </source>
</evidence>
<dbReference type="PANTHER" id="PTHR13887:SF41">
    <property type="entry name" value="THIOREDOXIN SUPERFAMILY PROTEIN"/>
    <property type="match status" value="1"/>
</dbReference>
<dbReference type="GO" id="GO:0016491">
    <property type="term" value="F:oxidoreductase activity"/>
    <property type="evidence" value="ECO:0007669"/>
    <property type="project" value="InterPro"/>
</dbReference>
<dbReference type="EMBL" id="UOEC01000170">
    <property type="protein sequence ID" value="VAW00147.1"/>
    <property type="molecule type" value="Genomic_DNA"/>
</dbReference>
<name>A0A3B0SGN3_9ZZZZ</name>
<sequence>EEGIAFNFDGIQLSPNTLNAHRLIRWAGEAGVQDAMSERLFVAYFIEAADLTDKQVLTDLAVEAGLERDAVERLLDGDADSKEVQQEMHHYQQMGVRSVPTMIVGQKYAISGAQQAETIVEVITGIVQERKATATQA</sequence>
<feature type="domain" description="DSBA-like thioredoxin" evidence="1">
    <location>
        <begin position="1"/>
        <end position="122"/>
    </location>
</feature>
<evidence type="ECO:0000259" key="1">
    <source>
        <dbReference type="Pfam" id="PF01323"/>
    </source>
</evidence>
<accession>A0A3B0SGN3</accession>
<dbReference type="InterPro" id="IPR036249">
    <property type="entry name" value="Thioredoxin-like_sf"/>
</dbReference>
<dbReference type="SUPFAM" id="SSF52833">
    <property type="entry name" value="Thioredoxin-like"/>
    <property type="match status" value="1"/>
</dbReference>
<organism evidence="2">
    <name type="scientific">hydrothermal vent metagenome</name>
    <dbReference type="NCBI Taxonomy" id="652676"/>
    <lineage>
        <taxon>unclassified sequences</taxon>
        <taxon>metagenomes</taxon>
        <taxon>ecological metagenomes</taxon>
    </lineage>
</organism>
<dbReference type="AlphaFoldDB" id="A0A3B0SGN3"/>
<dbReference type="GO" id="GO:0016853">
    <property type="term" value="F:isomerase activity"/>
    <property type="evidence" value="ECO:0007669"/>
    <property type="project" value="UniProtKB-KW"/>
</dbReference>
<dbReference type="InterPro" id="IPR001853">
    <property type="entry name" value="DSBA-like_thioredoxin_dom"/>
</dbReference>
<proteinExistence type="predicted"/>
<feature type="non-terminal residue" evidence="2">
    <location>
        <position position="1"/>
    </location>
</feature>
<dbReference type="Pfam" id="PF01323">
    <property type="entry name" value="DSBA"/>
    <property type="match status" value="1"/>
</dbReference>